<reference evidence="5" key="1">
    <citation type="submission" date="2022-07" db="EMBL/GenBank/DDBJ databases">
        <authorList>
            <person name="Criscuolo A."/>
        </authorList>
    </citation>
    <scope>NUCLEOTIDE SEQUENCE</scope>
    <source>
        <strain evidence="5">CIP111854</strain>
    </source>
</reference>
<proteinExistence type="inferred from homology"/>
<feature type="signal peptide" evidence="3">
    <location>
        <begin position="1"/>
        <end position="22"/>
    </location>
</feature>
<dbReference type="InterPro" id="IPR028082">
    <property type="entry name" value="Peripla_BP_I"/>
</dbReference>
<dbReference type="GO" id="GO:0030288">
    <property type="term" value="C:outer membrane-bounded periplasmic space"/>
    <property type="evidence" value="ECO:0007669"/>
    <property type="project" value="TreeGrafter"/>
</dbReference>
<keyword evidence="3" id="KW-0732">Signal</keyword>
<dbReference type="RefSeq" id="WP_261626561.1">
    <property type="nucleotide sequence ID" value="NZ_CAMAPC010000009.1"/>
</dbReference>
<protein>
    <recommendedName>
        <fullName evidence="4">Periplasmic binding protein domain-containing protein</fullName>
    </recommendedName>
</protein>
<dbReference type="InterPro" id="IPR050555">
    <property type="entry name" value="Bact_Solute-Bind_Prot2"/>
</dbReference>
<dbReference type="AlphaFoldDB" id="A0A9W4W0J9"/>
<evidence type="ECO:0000313" key="6">
    <source>
        <dbReference type="Proteomes" id="UP001152467"/>
    </source>
</evidence>
<evidence type="ECO:0000256" key="2">
    <source>
        <dbReference type="ARBA" id="ARBA00007639"/>
    </source>
</evidence>
<dbReference type="PANTHER" id="PTHR30036">
    <property type="entry name" value="D-XYLOSE-BINDING PERIPLASMIC PROTEIN"/>
    <property type="match status" value="1"/>
</dbReference>
<evidence type="ECO:0000259" key="4">
    <source>
        <dbReference type="Pfam" id="PF13407"/>
    </source>
</evidence>
<gene>
    <name evidence="5" type="ORF">PSECIP111854_02592</name>
</gene>
<evidence type="ECO:0000313" key="5">
    <source>
        <dbReference type="EMBL" id="CAH9060372.1"/>
    </source>
</evidence>
<comment type="caution">
    <text evidence="5">The sequence shown here is derived from an EMBL/GenBank/DDBJ whole genome shotgun (WGS) entry which is preliminary data.</text>
</comment>
<dbReference type="Proteomes" id="UP001152467">
    <property type="component" value="Unassembled WGS sequence"/>
</dbReference>
<name>A0A9W4W0J9_9GAMM</name>
<comment type="similarity">
    <text evidence="2">Belongs to the bacterial solute-binding protein 2 family.</text>
</comment>
<dbReference type="GO" id="GO:0030246">
    <property type="term" value="F:carbohydrate binding"/>
    <property type="evidence" value="ECO:0007669"/>
    <property type="project" value="TreeGrafter"/>
</dbReference>
<dbReference type="SUPFAM" id="SSF53822">
    <property type="entry name" value="Periplasmic binding protein-like I"/>
    <property type="match status" value="1"/>
</dbReference>
<comment type="subcellular location">
    <subcellularLocation>
        <location evidence="1">Periplasm</location>
    </subcellularLocation>
</comment>
<dbReference type="EMBL" id="CAMAPC010000009">
    <property type="protein sequence ID" value="CAH9060372.1"/>
    <property type="molecule type" value="Genomic_DNA"/>
</dbReference>
<accession>A0A9W4W0J9</accession>
<dbReference type="GO" id="GO:0055085">
    <property type="term" value="P:transmembrane transport"/>
    <property type="evidence" value="ECO:0007669"/>
    <property type="project" value="UniProtKB-ARBA"/>
</dbReference>
<dbReference type="Gene3D" id="3.40.50.2300">
    <property type="match status" value="2"/>
</dbReference>
<evidence type="ECO:0000256" key="1">
    <source>
        <dbReference type="ARBA" id="ARBA00004418"/>
    </source>
</evidence>
<dbReference type="PANTHER" id="PTHR30036:SF7">
    <property type="entry name" value="ABC TRANSPORTER PERIPLASMIC-BINDING PROTEIN YPHF"/>
    <property type="match status" value="1"/>
</dbReference>
<feature type="chain" id="PRO_5040753986" description="Periplasmic binding protein domain-containing protein" evidence="3">
    <location>
        <begin position="23"/>
        <end position="329"/>
    </location>
</feature>
<organism evidence="5 6">
    <name type="scientific">Pseudoalteromonas holothuriae</name>
    <dbReference type="NCBI Taxonomy" id="2963714"/>
    <lineage>
        <taxon>Bacteria</taxon>
        <taxon>Pseudomonadati</taxon>
        <taxon>Pseudomonadota</taxon>
        <taxon>Gammaproteobacteria</taxon>
        <taxon>Alteromonadales</taxon>
        <taxon>Pseudoalteromonadaceae</taxon>
        <taxon>Pseudoalteromonas</taxon>
    </lineage>
</organism>
<dbReference type="InterPro" id="IPR025997">
    <property type="entry name" value="SBP_2_dom"/>
</dbReference>
<dbReference type="Pfam" id="PF13407">
    <property type="entry name" value="Peripla_BP_4"/>
    <property type="match status" value="1"/>
</dbReference>
<feature type="domain" description="Periplasmic binding protein" evidence="4">
    <location>
        <begin position="26"/>
        <end position="301"/>
    </location>
</feature>
<sequence length="329" mass="36911">MLFKHIQFLVMSLTVLACQVNAQIKIAVVGKTKNDSFYEQSFYGCQAFAKQYDNLKCIYEGADDYQDVRTQVLIVKELISNGIDGLLISTTDSNYLVEGALKAAKEKGVPVITFDSDLLPEHRRYRLAYVGTNNFDFGRALAEVAKKYKKESIQTICIQSGHQTTPNLNERIRGVRYALSGGETSRLVAATGWREHPRCPLFTMGRREDALSQLLSMIKLPAPPIFLAVAGFAQFNTQYIERLSPFRTKIAMQEVVIISADTEAVQLQALAKGLSTQNIGQKPFTMGQLGAQLLYAFIVNKQRPKQQNYFLDYHFCHASNVTSCTTNHE</sequence>
<keyword evidence="6" id="KW-1185">Reference proteome</keyword>
<dbReference type="PROSITE" id="PS51257">
    <property type="entry name" value="PROKAR_LIPOPROTEIN"/>
    <property type="match status" value="1"/>
</dbReference>
<evidence type="ECO:0000256" key="3">
    <source>
        <dbReference type="SAM" id="SignalP"/>
    </source>
</evidence>